<sequence length="431" mass="50564">MAILSEFSLNNSLKKIINPKIKLYFNEIKSSYENQNYRVAVVGLFSVAICDIIFKLQELKDKYNDESATKIIQEIESLQEKNIHSPQWEDKLIELTYKNTNLIEVATYANLLNLQRHRHLCAHPVIDGNFELFQPNQETAIAHIRNMLEGLFYRPIFASNKIFEILLQDIGENENIFLKNTDLFNYINDKYLKHTSTEVKKYIFKHLWKLSYRVINEKCNQNRSINSRALRMIYEDNSEFYFELISSDIDHYSSISSGEPTYFLTAFLAHHPQVFGILNSSAILLLNSAINSDVNKKSLAWFTANSLDEHLEWLIENEKHLDDFDNRIAKVLYQPYFEAGKKNELFNCFISLFMKSSNDSMGVNRIIVIWNYIDQFNDEQHLKLLKYFELSRKSSKDLFRHSIKKIIEKSLSVLGAKFDISAYPRIARIIE</sequence>
<proteinExistence type="predicted"/>
<gene>
    <name evidence="1" type="ORF">GO755_35030</name>
</gene>
<evidence type="ECO:0000313" key="1">
    <source>
        <dbReference type="EMBL" id="MVM35289.1"/>
    </source>
</evidence>
<dbReference type="RefSeq" id="WP_157590102.1">
    <property type="nucleotide sequence ID" value="NZ_WPIN01000022.1"/>
</dbReference>
<evidence type="ECO:0000313" key="2">
    <source>
        <dbReference type="Proteomes" id="UP000436006"/>
    </source>
</evidence>
<comment type="caution">
    <text evidence="1">The sequence shown here is derived from an EMBL/GenBank/DDBJ whole genome shotgun (WGS) entry which is preliminary data.</text>
</comment>
<dbReference type="Proteomes" id="UP000436006">
    <property type="component" value="Unassembled WGS sequence"/>
</dbReference>
<organism evidence="1 2">
    <name type="scientific">Spirosoma arboris</name>
    <dbReference type="NCBI Taxonomy" id="2682092"/>
    <lineage>
        <taxon>Bacteria</taxon>
        <taxon>Pseudomonadati</taxon>
        <taxon>Bacteroidota</taxon>
        <taxon>Cytophagia</taxon>
        <taxon>Cytophagales</taxon>
        <taxon>Cytophagaceae</taxon>
        <taxon>Spirosoma</taxon>
    </lineage>
</organism>
<name>A0A7K1SNB7_9BACT</name>
<dbReference type="AlphaFoldDB" id="A0A7K1SNB7"/>
<reference evidence="1 2" key="1">
    <citation type="submission" date="2019-12" db="EMBL/GenBank/DDBJ databases">
        <title>Spirosoma sp. HMF4905 genome sequencing and assembly.</title>
        <authorList>
            <person name="Kang H."/>
            <person name="Cha I."/>
            <person name="Kim H."/>
            <person name="Joh K."/>
        </authorList>
    </citation>
    <scope>NUCLEOTIDE SEQUENCE [LARGE SCALE GENOMIC DNA]</scope>
    <source>
        <strain evidence="1 2">HMF4905</strain>
    </source>
</reference>
<dbReference type="EMBL" id="WPIN01000022">
    <property type="protein sequence ID" value="MVM35289.1"/>
    <property type="molecule type" value="Genomic_DNA"/>
</dbReference>
<protein>
    <submittedName>
        <fullName evidence="1">Uncharacterized protein</fullName>
    </submittedName>
</protein>
<keyword evidence="2" id="KW-1185">Reference proteome</keyword>
<accession>A0A7K1SNB7</accession>